<evidence type="ECO:0000313" key="5">
    <source>
        <dbReference type="Proteomes" id="UP000695802"/>
    </source>
</evidence>
<gene>
    <name evidence="4" type="ORF">JR064_12325</name>
</gene>
<evidence type="ECO:0000256" key="1">
    <source>
        <dbReference type="SAM" id="MobiDB-lite"/>
    </source>
</evidence>
<evidence type="ECO:0000256" key="2">
    <source>
        <dbReference type="SAM" id="SignalP"/>
    </source>
</evidence>
<dbReference type="PANTHER" id="PTHR10827">
    <property type="entry name" value="RETICULOCALBIN"/>
    <property type="match status" value="1"/>
</dbReference>
<comment type="caution">
    <text evidence="4">The sequence shown here is derived from an EMBL/GenBank/DDBJ whole genome shotgun (WGS) entry which is preliminary data.</text>
</comment>
<organism evidence="4 5">
    <name type="scientific">Xanthomonas bonasiae</name>
    <dbReference type="NCBI Taxonomy" id="2810351"/>
    <lineage>
        <taxon>Bacteria</taxon>
        <taxon>Pseudomonadati</taxon>
        <taxon>Pseudomonadota</taxon>
        <taxon>Gammaproteobacteria</taxon>
        <taxon>Lysobacterales</taxon>
        <taxon>Lysobacteraceae</taxon>
        <taxon>Xanthomonas</taxon>
    </lineage>
</organism>
<evidence type="ECO:0000313" key="4">
    <source>
        <dbReference type="EMBL" id="MBN6102956.1"/>
    </source>
</evidence>
<dbReference type="RefSeq" id="WP_179570788.1">
    <property type="nucleotide sequence ID" value="NZ_JACSQX010000004.1"/>
</dbReference>
<keyword evidence="5" id="KW-1185">Reference proteome</keyword>
<dbReference type="PROSITE" id="PS00018">
    <property type="entry name" value="EF_HAND_1"/>
    <property type="match status" value="3"/>
</dbReference>
<dbReference type="SMART" id="SM00054">
    <property type="entry name" value="EFh"/>
    <property type="match status" value="4"/>
</dbReference>
<keyword evidence="2" id="KW-0732">Signal</keyword>
<dbReference type="SUPFAM" id="SSF47473">
    <property type="entry name" value="EF-hand"/>
    <property type="match status" value="1"/>
</dbReference>
<dbReference type="InterPro" id="IPR011992">
    <property type="entry name" value="EF-hand-dom_pair"/>
</dbReference>
<dbReference type="Pfam" id="PF13499">
    <property type="entry name" value="EF-hand_7"/>
    <property type="match status" value="2"/>
</dbReference>
<protein>
    <submittedName>
        <fullName evidence="4">EF-hand domain-containing protein</fullName>
    </submittedName>
</protein>
<proteinExistence type="predicted"/>
<dbReference type="PROSITE" id="PS50222">
    <property type="entry name" value="EF_HAND_2"/>
    <property type="match status" value="2"/>
</dbReference>
<name>A0ABS3B415_9XANT</name>
<evidence type="ECO:0000259" key="3">
    <source>
        <dbReference type="PROSITE" id="PS50222"/>
    </source>
</evidence>
<reference evidence="4 5" key="1">
    <citation type="submission" date="2021-02" db="EMBL/GenBank/DDBJ databases">
        <title>Taxonomically Unique Crown Gall-Associated Xanthomonas Stains Have Deficiency in Virulence Repertories.</title>
        <authorList>
            <person name="Mafakheri H."/>
            <person name="Taghavi S.M."/>
            <person name="Dimkic I."/>
            <person name="Nemanja K."/>
            <person name="Osdaghi E."/>
        </authorList>
    </citation>
    <scope>NUCLEOTIDE SEQUENCE [LARGE SCALE GENOMIC DNA]</scope>
    <source>
        <strain evidence="4 5">FX4</strain>
    </source>
</reference>
<feature type="domain" description="EF-hand" evidence="3">
    <location>
        <begin position="56"/>
        <end position="91"/>
    </location>
</feature>
<feature type="region of interest" description="Disordered" evidence="1">
    <location>
        <begin position="24"/>
        <end position="46"/>
    </location>
</feature>
<dbReference type="EMBL" id="JAFIWB010000012">
    <property type="protein sequence ID" value="MBN6102956.1"/>
    <property type="molecule type" value="Genomic_DNA"/>
</dbReference>
<feature type="region of interest" description="Disordered" evidence="1">
    <location>
        <begin position="66"/>
        <end position="96"/>
    </location>
</feature>
<dbReference type="InterPro" id="IPR018247">
    <property type="entry name" value="EF_Hand_1_Ca_BS"/>
</dbReference>
<dbReference type="Proteomes" id="UP000695802">
    <property type="component" value="Unassembled WGS sequence"/>
</dbReference>
<dbReference type="InterPro" id="IPR002048">
    <property type="entry name" value="EF_hand_dom"/>
</dbReference>
<feature type="signal peptide" evidence="2">
    <location>
        <begin position="1"/>
        <end position="22"/>
    </location>
</feature>
<feature type="chain" id="PRO_5046661500" evidence="2">
    <location>
        <begin position="23"/>
        <end position="201"/>
    </location>
</feature>
<sequence>MKYRNPLLALAMLAVLSGGAYAANPPPSDPAAPADAGGFARLDKNGDGVVDRSEAAANPRLAEHFDALDKNHDGKLTPDEFPRHGRHGERGGRGEHGAMWAKLDTNKDGRISRDEAKADPKFAARFDKMDANKDGFVDRADFELRAKQHRDEWFAKADTNKDGMLSRAEFDAAQSMWMHKPGQKPGQKPGAKPMPAASDAN</sequence>
<dbReference type="PANTHER" id="PTHR10827:SF102">
    <property type="entry name" value="EF-HAND DOMAIN-CONTAINING PROTEIN"/>
    <property type="match status" value="1"/>
</dbReference>
<dbReference type="Pfam" id="PF13202">
    <property type="entry name" value="EF-hand_5"/>
    <property type="match status" value="1"/>
</dbReference>
<feature type="region of interest" description="Disordered" evidence="1">
    <location>
        <begin position="173"/>
        <end position="201"/>
    </location>
</feature>
<feature type="domain" description="EF-hand" evidence="3">
    <location>
        <begin position="117"/>
        <end position="152"/>
    </location>
</feature>
<dbReference type="Gene3D" id="1.10.238.10">
    <property type="entry name" value="EF-hand"/>
    <property type="match status" value="2"/>
</dbReference>
<accession>A0ABS3B415</accession>